<sequence length="155" mass="17115">MYPNSPTPVLQIWVLSSLPKISPGVEHLIIDFAQPGAGWKRKISYLLPKLHPLTYNDQPVPSDGSTSYPDLHILHCHQLAHRPKPPRPSNNEAITQPVNNDATTIYILQETKPVPQVAILIQQPVGTRMGVSTEEFCPGDGYEKMSSRLSQDSAG</sequence>
<dbReference type="Proteomes" id="UP000481861">
    <property type="component" value="Unassembled WGS sequence"/>
</dbReference>
<keyword evidence="2" id="KW-1185">Reference proteome</keyword>
<protein>
    <submittedName>
        <fullName evidence="1">Uncharacterized protein</fullName>
    </submittedName>
</protein>
<comment type="caution">
    <text evidence="1">The sequence shown here is derived from an EMBL/GenBank/DDBJ whole genome shotgun (WGS) entry which is preliminary data.</text>
</comment>
<reference evidence="1 2" key="1">
    <citation type="submission" date="2020-01" db="EMBL/GenBank/DDBJ databases">
        <authorList>
            <consortium name="DOE Joint Genome Institute"/>
            <person name="Haridas S."/>
            <person name="Albert R."/>
            <person name="Binder M."/>
            <person name="Bloem J."/>
            <person name="Labutti K."/>
            <person name="Salamov A."/>
            <person name="Andreopoulos B."/>
            <person name="Baker S.E."/>
            <person name="Barry K."/>
            <person name="Bills G."/>
            <person name="Bluhm B.H."/>
            <person name="Cannon C."/>
            <person name="Castanera R."/>
            <person name="Culley D.E."/>
            <person name="Daum C."/>
            <person name="Ezra D."/>
            <person name="Gonzalez J.B."/>
            <person name="Henrissat B."/>
            <person name="Kuo A."/>
            <person name="Liang C."/>
            <person name="Lipzen A."/>
            <person name="Lutzoni F."/>
            <person name="Magnuson J."/>
            <person name="Mondo S."/>
            <person name="Nolan M."/>
            <person name="Ohm R."/>
            <person name="Pangilinan J."/>
            <person name="Park H.-J.H."/>
            <person name="Ramirez L."/>
            <person name="Alfaro M."/>
            <person name="Sun H."/>
            <person name="Tritt A."/>
            <person name="Yoshinaga Y."/>
            <person name="Zwiers L.-H.L."/>
            <person name="Turgeon B.G."/>
            <person name="Goodwin S.B."/>
            <person name="Spatafora J.W."/>
            <person name="Crous P.W."/>
            <person name="Grigoriev I.V."/>
        </authorList>
    </citation>
    <scope>NUCLEOTIDE SEQUENCE [LARGE SCALE GENOMIC DNA]</scope>
    <source>
        <strain evidence="1 2">CBS 611.86</strain>
    </source>
</reference>
<proteinExistence type="predicted"/>
<name>A0A7C8IAL4_9PLEO</name>
<organism evidence="1 2">
    <name type="scientific">Massariosphaeria phaeospora</name>
    <dbReference type="NCBI Taxonomy" id="100035"/>
    <lineage>
        <taxon>Eukaryota</taxon>
        <taxon>Fungi</taxon>
        <taxon>Dikarya</taxon>
        <taxon>Ascomycota</taxon>
        <taxon>Pezizomycotina</taxon>
        <taxon>Dothideomycetes</taxon>
        <taxon>Pleosporomycetidae</taxon>
        <taxon>Pleosporales</taxon>
        <taxon>Pleosporales incertae sedis</taxon>
        <taxon>Massariosphaeria</taxon>
    </lineage>
</organism>
<accession>A0A7C8IAL4</accession>
<dbReference type="EMBL" id="JAADJZ010000016">
    <property type="protein sequence ID" value="KAF2869310.1"/>
    <property type="molecule type" value="Genomic_DNA"/>
</dbReference>
<evidence type="ECO:0000313" key="1">
    <source>
        <dbReference type="EMBL" id="KAF2869310.1"/>
    </source>
</evidence>
<dbReference type="AlphaFoldDB" id="A0A7C8IAL4"/>
<evidence type="ECO:0000313" key="2">
    <source>
        <dbReference type="Proteomes" id="UP000481861"/>
    </source>
</evidence>
<gene>
    <name evidence="1" type="ORF">BDV95DRAFT_669649</name>
</gene>